<evidence type="ECO:0000313" key="3">
    <source>
        <dbReference type="Proteomes" id="UP000264310"/>
    </source>
</evidence>
<gene>
    <name evidence="2" type="ORF">DYI37_11260</name>
</gene>
<dbReference type="Proteomes" id="UP000264310">
    <property type="component" value="Unassembled WGS sequence"/>
</dbReference>
<sequence length="69" mass="7979">MGTDNTYNNTGGFGDAIQRTDKRYRGEELGKDLIGEDIPEDVQRWEEMSEDEREDALRRGEKAPKGFQR</sequence>
<protein>
    <submittedName>
        <fullName evidence="2">Uncharacterized protein</fullName>
    </submittedName>
</protein>
<reference evidence="2 3" key="1">
    <citation type="submission" date="2018-08" db="EMBL/GenBank/DDBJ databases">
        <title>Fulvimarina sp. 85, whole genome shotgun sequence.</title>
        <authorList>
            <person name="Tuo L."/>
        </authorList>
    </citation>
    <scope>NUCLEOTIDE SEQUENCE [LARGE SCALE GENOMIC DNA]</scope>
    <source>
        <strain evidence="2 3">85</strain>
    </source>
</reference>
<dbReference type="EMBL" id="QURL01000004">
    <property type="protein sequence ID" value="RFC63581.1"/>
    <property type="molecule type" value="Genomic_DNA"/>
</dbReference>
<name>A0A371X2X5_9HYPH</name>
<feature type="region of interest" description="Disordered" evidence="1">
    <location>
        <begin position="1"/>
        <end position="69"/>
    </location>
</feature>
<dbReference type="RefSeq" id="WP_116683312.1">
    <property type="nucleotide sequence ID" value="NZ_QURL01000004.1"/>
</dbReference>
<feature type="compositionally biased region" description="Basic and acidic residues" evidence="1">
    <location>
        <begin position="18"/>
        <end position="34"/>
    </location>
</feature>
<evidence type="ECO:0000313" key="2">
    <source>
        <dbReference type="EMBL" id="RFC63581.1"/>
    </source>
</evidence>
<dbReference type="AlphaFoldDB" id="A0A371X2X5"/>
<accession>A0A371X2X5</accession>
<comment type="caution">
    <text evidence="2">The sequence shown here is derived from an EMBL/GenBank/DDBJ whole genome shotgun (WGS) entry which is preliminary data.</text>
</comment>
<dbReference type="OrthoDB" id="7917149at2"/>
<feature type="compositionally biased region" description="Basic and acidic residues" evidence="1">
    <location>
        <begin position="55"/>
        <end position="69"/>
    </location>
</feature>
<feature type="compositionally biased region" description="Polar residues" evidence="1">
    <location>
        <begin position="1"/>
        <end position="10"/>
    </location>
</feature>
<keyword evidence="3" id="KW-1185">Reference proteome</keyword>
<evidence type="ECO:0000256" key="1">
    <source>
        <dbReference type="SAM" id="MobiDB-lite"/>
    </source>
</evidence>
<proteinExistence type="predicted"/>
<organism evidence="2 3">
    <name type="scientific">Fulvimarina endophytica</name>
    <dbReference type="NCBI Taxonomy" id="2293836"/>
    <lineage>
        <taxon>Bacteria</taxon>
        <taxon>Pseudomonadati</taxon>
        <taxon>Pseudomonadota</taxon>
        <taxon>Alphaproteobacteria</taxon>
        <taxon>Hyphomicrobiales</taxon>
        <taxon>Aurantimonadaceae</taxon>
        <taxon>Fulvimarina</taxon>
    </lineage>
</organism>